<name>A0A5B7DL92_PORTR</name>
<evidence type="ECO:0000313" key="2">
    <source>
        <dbReference type="Proteomes" id="UP000324222"/>
    </source>
</evidence>
<organism evidence="1 2">
    <name type="scientific">Portunus trituberculatus</name>
    <name type="common">Swimming crab</name>
    <name type="synonym">Neptunus trituberculatus</name>
    <dbReference type="NCBI Taxonomy" id="210409"/>
    <lineage>
        <taxon>Eukaryota</taxon>
        <taxon>Metazoa</taxon>
        <taxon>Ecdysozoa</taxon>
        <taxon>Arthropoda</taxon>
        <taxon>Crustacea</taxon>
        <taxon>Multicrustacea</taxon>
        <taxon>Malacostraca</taxon>
        <taxon>Eumalacostraca</taxon>
        <taxon>Eucarida</taxon>
        <taxon>Decapoda</taxon>
        <taxon>Pleocyemata</taxon>
        <taxon>Brachyura</taxon>
        <taxon>Eubrachyura</taxon>
        <taxon>Portunoidea</taxon>
        <taxon>Portunidae</taxon>
        <taxon>Portuninae</taxon>
        <taxon>Portunus</taxon>
    </lineage>
</organism>
<gene>
    <name evidence="1" type="ORF">E2C01_015230</name>
</gene>
<sequence>MFSEITTSFDGEFTSSPELVLLDLTGNGILGIDVFRPLRVKISTHEHTAKSNGDGNQTPKVFYISNNIDIPLNCWCQILLPPDIPQTISVFSPTSKLPPDLRAAPKVSSA</sequence>
<comment type="caution">
    <text evidence="1">The sequence shown here is derived from an EMBL/GenBank/DDBJ whole genome shotgun (WGS) entry which is preliminary data.</text>
</comment>
<dbReference type="Proteomes" id="UP000324222">
    <property type="component" value="Unassembled WGS sequence"/>
</dbReference>
<dbReference type="AlphaFoldDB" id="A0A5B7DL92"/>
<accession>A0A5B7DL92</accession>
<proteinExistence type="predicted"/>
<keyword evidence="2" id="KW-1185">Reference proteome</keyword>
<evidence type="ECO:0000313" key="1">
    <source>
        <dbReference type="EMBL" id="MPC22218.1"/>
    </source>
</evidence>
<reference evidence="1 2" key="1">
    <citation type="submission" date="2019-05" db="EMBL/GenBank/DDBJ databases">
        <title>Another draft genome of Portunus trituberculatus and its Hox gene families provides insights of decapod evolution.</title>
        <authorList>
            <person name="Jeong J.-H."/>
            <person name="Song I."/>
            <person name="Kim S."/>
            <person name="Choi T."/>
            <person name="Kim D."/>
            <person name="Ryu S."/>
            <person name="Kim W."/>
        </authorList>
    </citation>
    <scope>NUCLEOTIDE SEQUENCE [LARGE SCALE GENOMIC DNA]</scope>
    <source>
        <tissue evidence="1">Muscle</tissue>
    </source>
</reference>
<protein>
    <submittedName>
        <fullName evidence="1">Uncharacterized protein</fullName>
    </submittedName>
</protein>
<dbReference type="EMBL" id="VSRR010001063">
    <property type="protein sequence ID" value="MPC22218.1"/>
    <property type="molecule type" value="Genomic_DNA"/>
</dbReference>